<evidence type="ECO:0000313" key="2">
    <source>
        <dbReference type="EMBL" id="SLN72882.1"/>
    </source>
</evidence>
<dbReference type="SMART" id="SM00824">
    <property type="entry name" value="PKS_TE"/>
    <property type="match status" value="1"/>
</dbReference>
<dbReference type="AlphaFoldDB" id="A0A1Y5TUM3"/>
<keyword evidence="2" id="KW-0378">Hydrolase</keyword>
<sequence>MAEDGSYIEAGRGQTTLVFLHGIGGNADAWTRQLDWLARTGRARGLAWNLPGYGGTPLVDPYNWAGLAAALNAFINRHGVERPVLVGHSMGGMLAQEYACRYPAGPGALVLSATTSSFGRPDGDWQQAFVADRLKPLEAGQGMAALAKALVPAMLGRDPNPDGVASALSAMGRVPEETYRHALRNLVTFNRRDELHAISVPTLLIAGEEDRTAPAEVMRRMAERIAGADFVLLPKAGHLANMEQPGAFNDALDGFLGNLEACR</sequence>
<dbReference type="EC" id="3.1.1.24" evidence="2"/>
<dbReference type="PRINTS" id="PR00412">
    <property type="entry name" value="EPOXHYDRLASE"/>
</dbReference>
<dbReference type="InterPro" id="IPR020802">
    <property type="entry name" value="TesA-like"/>
</dbReference>
<evidence type="ECO:0000259" key="1">
    <source>
        <dbReference type="SMART" id="SM00824"/>
    </source>
</evidence>
<dbReference type="FunCoup" id="A0A1Y5TUM3">
    <property type="interactions" value="46"/>
</dbReference>
<dbReference type="Pfam" id="PF00561">
    <property type="entry name" value="Abhydrolase_1"/>
    <property type="match status" value="1"/>
</dbReference>
<dbReference type="InterPro" id="IPR000639">
    <property type="entry name" value="Epox_hydrolase-like"/>
</dbReference>
<dbReference type="OrthoDB" id="9804723at2"/>
<dbReference type="PANTHER" id="PTHR43798:SF33">
    <property type="entry name" value="HYDROLASE, PUTATIVE (AFU_ORTHOLOGUE AFUA_2G14860)-RELATED"/>
    <property type="match status" value="1"/>
</dbReference>
<organism evidence="2 3">
    <name type="scientific">Oceanibacterium hippocampi</name>
    <dbReference type="NCBI Taxonomy" id="745714"/>
    <lineage>
        <taxon>Bacteria</taxon>
        <taxon>Pseudomonadati</taxon>
        <taxon>Pseudomonadota</taxon>
        <taxon>Alphaproteobacteria</taxon>
        <taxon>Sneathiellales</taxon>
        <taxon>Sneathiellaceae</taxon>
        <taxon>Oceanibacterium</taxon>
    </lineage>
</organism>
<feature type="domain" description="Thioesterase TesA-like" evidence="1">
    <location>
        <begin position="18"/>
        <end position="256"/>
    </location>
</feature>
<dbReference type="InterPro" id="IPR050266">
    <property type="entry name" value="AB_hydrolase_sf"/>
</dbReference>
<dbReference type="RefSeq" id="WP_085884860.1">
    <property type="nucleotide sequence ID" value="NZ_FWFR01000003.1"/>
</dbReference>
<dbReference type="EMBL" id="FWFR01000003">
    <property type="protein sequence ID" value="SLN72882.1"/>
    <property type="molecule type" value="Genomic_DNA"/>
</dbReference>
<dbReference type="InterPro" id="IPR029058">
    <property type="entry name" value="AB_hydrolase_fold"/>
</dbReference>
<dbReference type="InParanoid" id="A0A1Y5TUM3"/>
<dbReference type="SUPFAM" id="SSF53474">
    <property type="entry name" value="alpha/beta-Hydrolases"/>
    <property type="match status" value="1"/>
</dbReference>
<dbReference type="PRINTS" id="PR00111">
    <property type="entry name" value="ABHYDROLASE"/>
</dbReference>
<dbReference type="PANTHER" id="PTHR43798">
    <property type="entry name" value="MONOACYLGLYCEROL LIPASE"/>
    <property type="match status" value="1"/>
</dbReference>
<accession>A0A1Y5TUM3</accession>
<dbReference type="GO" id="GO:0047570">
    <property type="term" value="F:3-oxoadipate enol-lactonase activity"/>
    <property type="evidence" value="ECO:0007669"/>
    <property type="project" value="UniProtKB-EC"/>
</dbReference>
<protein>
    <submittedName>
        <fullName evidence="2">3-oxoadipate enol-lactonase 2</fullName>
        <ecNumber evidence="2">3.1.1.24</ecNumber>
    </submittedName>
</protein>
<reference evidence="2 3" key="1">
    <citation type="submission" date="2017-03" db="EMBL/GenBank/DDBJ databases">
        <authorList>
            <person name="Afonso C.L."/>
            <person name="Miller P.J."/>
            <person name="Scott M.A."/>
            <person name="Spackman E."/>
            <person name="Goraichik I."/>
            <person name="Dimitrov K.M."/>
            <person name="Suarez D.L."/>
            <person name="Swayne D.E."/>
        </authorList>
    </citation>
    <scope>NUCLEOTIDE SEQUENCE [LARGE SCALE GENOMIC DNA]</scope>
    <source>
        <strain evidence="2 3">CECT 7691</strain>
    </source>
</reference>
<dbReference type="InterPro" id="IPR000073">
    <property type="entry name" value="AB_hydrolase_1"/>
</dbReference>
<dbReference type="GO" id="GO:0016020">
    <property type="term" value="C:membrane"/>
    <property type="evidence" value="ECO:0007669"/>
    <property type="project" value="TreeGrafter"/>
</dbReference>
<name>A0A1Y5TUM3_9PROT</name>
<proteinExistence type="predicted"/>
<dbReference type="Proteomes" id="UP000193200">
    <property type="component" value="Unassembled WGS sequence"/>
</dbReference>
<keyword evidence="3" id="KW-1185">Reference proteome</keyword>
<evidence type="ECO:0000313" key="3">
    <source>
        <dbReference type="Proteomes" id="UP000193200"/>
    </source>
</evidence>
<gene>
    <name evidence="2" type="primary">catD_2</name>
    <name evidence="2" type="ORF">OCH7691_03525</name>
</gene>
<dbReference type="Gene3D" id="3.40.50.1820">
    <property type="entry name" value="alpha/beta hydrolase"/>
    <property type="match status" value="1"/>
</dbReference>